<proteinExistence type="predicted"/>
<dbReference type="SMART" id="SM00594">
    <property type="entry name" value="UAS"/>
    <property type="match status" value="1"/>
</dbReference>
<keyword evidence="5" id="KW-1185">Reference proteome</keyword>
<dbReference type="STRING" id="1754190.A0A1Y2DZ01"/>
<sequence>MEYLDSLTDNQKEILESFQNLSGEDDLEKTIKLLQRFNWDLEKAYQYYVGGDLNTNNSVGSSSSNLINNRENSTYEINANHPIGQFLQLLFSPVRVALSILKYIFNLFPNSVKKLIEGPESSRNARLTCAEKFIQYYEENYGEKHPEFYRGTYKQALLDIKDNFQILIVIVNSPEHDDTPEFCRFRCFINYVQNKNFVVWAGSVNEKEGYKVNNVFGATTYPFIGLVVYQRRRAIIAEKIEGLQPVEEVIQKIEQKYEQLSVQLQAELAEQREREQSRIIRQEQESAYEESLRKDRERERKERLERERKQREEELARQKQMEYERKVEEKKRYKQRLAENIPPEPNEDECETAQLSIRFPDGSRVVYDFVESKDLDPLDILSEIILVNTFPRKEYLDKDQTLEALGLCPSSSLIVEEKDDDDDSEDEE</sequence>
<evidence type="ECO:0000259" key="3">
    <source>
        <dbReference type="PROSITE" id="PS50033"/>
    </source>
</evidence>
<dbReference type="GO" id="GO:0043130">
    <property type="term" value="F:ubiquitin binding"/>
    <property type="evidence" value="ECO:0007669"/>
    <property type="project" value="TreeGrafter"/>
</dbReference>
<name>A0A1Y2DZ01_9FUNG</name>
<dbReference type="InterPro" id="IPR001012">
    <property type="entry name" value="UBX_dom"/>
</dbReference>
<evidence type="ECO:0000256" key="1">
    <source>
        <dbReference type="ARBA" id="ARBA00023054"/>
    </source>
</evidence>
<protein>
    <recommendedName>
        <fullName evidence="3">UBX domain-containing protein</fullName>
    </recommendedName>
</protein>
<evidence type="ECO:0000256" key="2">
    <source>
        <dbReference type="SAM" id="MobiDB-lite"/>
    </source>
</evidence>
<dbReference type="GO" id="GO:0036503">
    <property type="term" value="P:ERAD pathway"/>
    <property type="evidence" value="ECO:0007669"/>
    <property type="project" value="TreeGrafter"/>
</dbReference>
<dbReference type="Gene3D" id="3.10.20.90">
    <property type="entry name" value="Phosphatidylinositol 3-kinase Catalytic Subunit, Chain A, domain 1"/>
    <property type="match status" value="1"/>
</dbReference>
<dbReference type="Pfam" id="PF00789">
    <property type="entry name" value="UBX"/>
    <property type="match status" value="1"/>
</dbReference>
<feature type="domain" description="UBX" evidence="3">
    <location>
        <begin position="348"/>
        <end position="415"/>
    </location>
</feature>
<dbReference type="PANTHER" id="PTHR23322:SF1">
    <property type="entry name" value="FAS-ASSOCIATED FACTOR 2"/>
    <property type="match status" value="1"/>
</dbReference>
<dbReference type="SUPFAM" id="SSF54236">
    <property type="entry name" value="Ubiquitin-like"/>
    <property type="match status" value="1"/>
</dbReference>
<dbReference type="InterPro" id="IPR050730">
    <property type="entry name" value="UBX_domain-protein"/>
</dbReference>
<dbReference type="PROSITE" id="PS50033">
    <property type="entry name" value="UBX"/>
    <property type="match status" value="1"/>
</dbReference>
<dbReference type="InterPro" id="IPR006577">
    <property type="entry name" value="UAS"/>
</dbReference>
<organism evidence="4 5">
    <name type="scientific">Neocallimastix californiae</name>
    <dbReference type="NCBI Taxonomy" id="1754190"/>
    <lineage>
        <taxon>Eukaryota</taxon>
        <taxon>Fungi</taxon>
        <taxon>Fungi incertae sedis</taxon>
        <taxon>Chytridiomycota</taxon>
        <taxon>Chytridiomycota incertae sedis</taxon>
        <taxon>Neocallimastigomycetes</taxon>
        <taxon>Neocallimastigales</taxon>
        <taxon>Neocallimastigaceae</taxon>
        <taxon>Neocallimastix</taxon>
    </lineage>
</organism>
<reference evidence="4 5" key="1">
    <citation type="submission" date="2016-08" db="EMBL/GenBank/DDBJ databases">
        <title>A Parts List for Fungal Cellulosomes Revealed by Comparative Genomics.</title>
        <authorList>
            <consortium name="DOE Joint Genome Institute"/>
            <person name="Haitjema C.H."/>
            <person name="Gilmore S.P."/>
            <person name="Henske J.K."/>
            <person name="Solomon K.V."/>
            <person name="De Groot R."/>
            <person name="Kuo A."/>
            <person name="Mondo S.J."/>
            <person name="Salamov A.A."/>
            <person name="Labutti K."/>
            <person name="Zhao Z."/>
            <person name="Chiniquy J."/>
            <person name="Barry K."/>
            <person name="Brewer H.M."/>
            <person name="Purvine S.O."/>
            <person name="Wright A.T."/>
            <person name="Boxma B."/>
            <person name="Van Alen T."/>
            <person name="Hackstein J.H."/>
            <person name="Baker S.E."/>
            <person name="Grigoriev I.V."/>
            <person name="O'Malley M.A."/>
        </authorList>
    </citation>
    <scope>NUCLEOTIDE SEQUENCE [LARGE SCALE GENOMIC DNA]</scope>
    <source>
        <strain evidence="4 5">G1</strain>
    </source>
</reference>
<dbReference type="PANTHER" id="PTHR23322">
    <property type="entry name" value="FAS-ASSOCIATED PROTEIN"/>
    <property type="match status" value="1"/>
</dbReference>
<gene>
    <name evidence="4" type="ORF">LY90DRAFT_505068</name>
</gene>
<dbReference type="Gene3D" id="3.40.30.10">
    <property type="entry name" value="Glutaredoxin"/>
    <property type="match status" value="1"/>
</dbReference>
<comment type="caution">
    <text evidence="4">The sequence shown here is derived from an EMBL/GenBank/DDBJ whole genome shotgun (WGS) entry which is preliminary data.</text>
</comment>
<dbReference type="AlphaFoldDB" id="A0A1Y2DZ01"/>
<dbReference type="Gene3D" id="1.10.8.10">
    <property type="entry name" value="DNA helicase RuvA subunit, C-terminal domain"/>
    <property type="match status" value="1"/>
</dbReference>
<evidence type="ECO:0000313" key="5">
    <source>
        <dbReference type="Proteomes" id="UP000193920"/>
    </source>
</evidence>
<dbReference type="CDD" id="cd01767">
    <property type="entry name" value="UBX"/>
    <property type="match status" value="1"/>
</dbReference>
<evidence type="ECO:0000313" key="4">
    <source>
        <dbReference type="EMBL" id="ORY64522.1"/>
    </source>
</evidence>
<dbReference type="EMBL" id="MCOG01000054">
    <property type="protein sequence ID" value="ORY64522.1"/>
    <property type="molecule type" value="Genomic_DNA"/>
</dbReference>
<dbReference type="SMART" id="SM00166">
    <property type="entry name" value="UBX"/>
    <property type="match status" value="1"/>
</dbReference>
<accession>A0A1Y2DZ01</accession>
<dbReference type="InterPro" id="IPR036249">
    <property type="entry name" value="Thioredoxin-like_sf"/>
</dbReference>
<dbReference type="GO" id="GO:0005783">
    <property type="term" value="C:endoplasmic reticulum"/>
    <property type="evidence" value="ECO:0007669"/>
    <property type="project" value="TreeGrafter"/>
</dbReference>
<keyword evidence="1" id="KW-0175">Coiled coil</keyword>
<dbReference type="SUPFAM" id="SSF52833">
    <property type="entry name" value="Thioredoxin-like"/>
    <property type="match status" value="1"/>
</dbReference>
<feature type="region of interest" description="Disordered" evidence="2">
    <location>
        <begin position="290"/>
        <end position="321"/>
    </location>
</feature>
<dbReference type="OrthoDB" id="1026733at2759"/>
<dbReference type="InterPro" id="IPR029071">
    <property type="entry name" value="Ubiquitin-like_domsf"/>
</dbReference>
<dbReference type="Proteomes" id="UP000193920">
    <property type="component" value="Unassembled WGS sequence"/>
</dbReference>